<dbReference type="SUPFAM" id="SSF53756">
    <property type="entry name" value="UDP-Glycosyltransferase/glycogen phosphorylase"/>
    <property type="match status" value="1"/>
</dbReference>
<evidence type="ECO:0000259" key="1">
    <source>
        <dbReference type="Pfam" id="PF13477"/>
    </source>
</evidence>
<dbReference type="Pfam" id="PF13692">
    <property type="entry name" value="Glyco_trans_1_4"/>
    <property type="match status" value="1"/>
</dbReference>
<reference evidence="2 3" key="1">
    <citation type="submission" date="2020-10" db="EMBL/GenBank/DDBJ databases">
        <authorList>
            <person name="Castelo-Branco R."/>
            <person name="Eusebio N."/>
            <person name="Adriana R."/>
            <person name="Vieira A."/>
            <person name="Brugerolle De Fraissinette N."/>
            <person name="Rezende De Castro R."/>
            <person name="Schneider M.P."/>
            <person name="Vasconcelos V."/>
            <person name="Leao P.N."/>
        </authorList>
    </citation>
    <scope>NUCLEOTIDE SEQUENCE [LARGE SCALE GENOMIC DNA]</scope>
    <source>
        <strain evidence="2 3">LEGE 06123</strain>
    </source>
</reference>
<feature type="domain" description="Glycosyltransferase subfamily 4-like N-terminal" evidence="1">
    <location>
        <begin position="40"/>
        <end position="153"/>
    </location>
</feature>
<organism evidence="2 3">
    <name type="scientific">Gloeocapsopsis crepidinum LEGE 06123</name>
    <dbReference type="NCBI Taxonomy" id="588587"/>
    <lineage>
        <taxon>Bacteria</taxon>
        <taxon>Bacillati</taxon>
        <taxon>Cyanobacteriota</taxon>
        <taxon>Cyanophyceae</taxon>
        <taxon>Oscillatoriophycideae</taxon>
        <taxon>Chroococcales</taxon>
        <taxon>Chroococcaceae</taxon>
        <taxon>Gloeocapsopsis</taxon>
    </lineage>
</organism>
<accession>A0ABR9UR57</accession>
<sequence length="400" mass="44708">MKRICITTLEFPPDVGGVGESVNRIARLLLALNYEVHVAVFHSKDRKVSADCRKRASCATIEQDGILVHRIEPAIRTAISTKQDFLSEIYLQLKLLQHQYQFDIFHAFFINETGYLTTLIARENNVPVINSVRGSDLHKHIFNPTLHAQMVWVLENSSWVTFVSHDLYNRATLFAPTVQTKSSVFWNSIEPIDFTQLPLPHLVDKLQGIVIGSVGRFRDKKGIEYLLDACVELKEEIDFTLLLVGDFAEKECEYWQQEIASSGISEKILITGIVERKEALAYLPHIDIFAIPSLHDGCPNAMLEAMLSGRAIVGTNVDAIGGILVDEVDALVVNPASSEELAIALRRLASQPQLRHKLGDAAKRKAIAAFSPTVEQQHWQEVYHQVLSPEELALISLGVA</sequence>
<dbReference type="Gene3D" id="3.40.50.2000">
    <property type="entry name" value="Glycogen Phosphorylase B"/>
    <property type="match status" value="2"/>
</dbReference>
<dbReference type="RefSeq" id="WP_193931942.1">
    <property type="nucleotide sequence ID" value="NZ_CAWPMZ010000045.1"/>
</dbReference>
<proteinExistence type="predicted"/>
<dbReference type="InterPro" id="IPR028098">
    <property type="entry name" value="Glyco_trans_4-like_N"/>
</dbReference>
<dbReference type="PANTHER" id="PTHR12526:SF631">
    <property type="entry name" value="BLL6306 PROTEIN"/>
    <property type="match status" value="1"/>
</dbReference>
<dbReference type="EMBL" id="JADEWN010000021">
    <property type="protein sequence ID" value="MBE9190771.1"/>
    <property type="molecule type" value="Genomic_DNA"/>
</dbReference>
<evidence type="ECO:0000313" key="3">
    <source>
        <dbReference type="Proteomes" id="UP000651156"/>
    </source>
</evidence>
<comment type="caution">
    <text evidence="2">The sequence shown here is derived from an EMBL/GenBank/DDBJ whole genome shotgun (WGS) entry which is preliminary data.</text>
</comment>
<protein>
    <submittedName>
        <fullName evidence="2">Glycosyltransferase</fullName>
    </submittedName>
</protein>
<dbReference type="Proteomes" id="UP000651156">
    <property type="component" value="Unassembled WGS sequence"/>
</dbReference>
<evidence type="ECO:0000313" key="2">
    <source>
        <dbReference type="EMBL" id="MBE9190771.1"/>
    </source>
</evidence>
<name>A0ABR9UR57_9CHRO</name>
<dbReference type="PANTHER" id="PTHR12526">
    <property type="entry name" value="GLYCOSYLTRANSFERASE"/>
    <property type="match status" value="1"/>
</dbReference>
<dbReference type="Pfam" id="PF13477">
    <property type="entry name" value="Glyco_trans_4_2"/>
    <property type="match status" value="1"/>
</dbReference>
<gene>
    <name evidence="2" type="ORF">IQ230_10470</name>
</gene>
<keyword evidence="3" id="KW-1185">Reference proteome</keyword>